<evidence type="ECO:0000313" key="4">
    <source>
        <dbReference type="Proteomes" id="UP001652663"/>
    </source>
</evidence>
<dbReference type="PROSITE" id="PS00207">
    <property type="entry name" value="TRANSFERRIN_LIKE_3"/>
    <property type="match status" value="1"/>
</dbReference>
<dbReference type="PANTHER" id="PTHR11485">
    <property type="entry name" value="TRANSFERRIN"/>
    <property type="match status" value="1"/>
</dbReference>
<name>A0ABM4S036_BOSIN</name>
<evidence type="ECO:0000256" key="1">
    <source>
        <dbReference type="ARBA" id="ARBA00022737"/>
    </source>
</evidence>
<sequence length="395" mass="44151">MAAAAALPQRLQEAKRHSPTGSRIRNRKDRPSYEKRRIGNTTLLRAFDWTIRDQEAGSVKNRWSKRLLSPGPLPRVLPDVLTKPHPGQELAHDRIPIFPGKTLPSWGQALLSQDFELLCQDGTRADVTEWRQCHLARVPAHAVVVRADTDGGLIFRLLNEGQRLFSHEGSSFHMFSSEAYGQKNLLFKDATSELVPIATQTYEAWLGREYLHAMKGLLCDPNRKSTFLFSCWPQPDYGCGQACWRVGHRRTHTPGGVCASWPQWEPVSSTSLPLMVGEEASLESNGSTVPWKPYLLWGVGSRTPGSVLKGLCPSTQYLSSPVFLPPQWLTPPTMPPSSHNAPILPQCPHPPTSSAFSKSSLNIWKFTVHVLLKPGLENFEHYFGSMWDECNCAVV</sequence>
<evidence type="ECO:0000256" key="2">
    <source>
        <dbReference type="SAM" id="MobiDB-lite"/>
    </source>
</evidence>
<evidence type="ECO:0000313" key="5">
    <source>
        <dbReference type="RefSeq" id="XP_070641158.1"/>
    </source>
</evidence>
<keyword evidence="4" id="KW-1185">Reference proteome</keyword>
<feature type="region of interest" description="Disordered" evidence="2">
    <location>
        <begin position="1"/>
        <end position="34"/>
    </location>
</feature>
<dbReference type="InterPro" id="IPR001156">
    <property type="entry name" value="Transferrin-like_dom"/>
</dbReference>
<dbReference type="PROSITE" id="PS51408">
    <property type="entry name" value="TRANSFERRIN_LIKE_4"/>
    <property type="match status" value="1"/>
</dbReference>
<dbReference type="SMART" id="SM00094">
    <property type="entry name" value="TR_FER"/>
    <property type="match status" value="1"/>
</dbReference>
<dbReference type="RefSeq" id="XP_070641158.1">
    <property type="nucleotide sequence ID" value="XM_070785057.1"/>
</dbReference>
<gene>
    <name evidence="5" type="primary">LOC139181543</name>
</gene>
<dbReference type="Proteomes" id="UP001652663">
    <property type="component" value="Chromosome X"/>
</dbReference>
<proteinExistence type="predicted"/>
<dbReference type="PRINTS" id="PR00422">
    <property type="entry name" value="TRANSFERRIN"/>
</dbReference>
<reference evidence="5" key="1">
    <citation type="submission" date="2025-08" db="UniProtKB">
        <authorList>
            <consortium name="RefSeq"/>
        </authorList>
    </citation>
    <scope>IDENTIFICATION</scope>
    <source>
        <tissue evidence="5">Blood</tissue>
    </source>
</reference>
<dbReference type="InterPro" id="IPR018195">
    <property type="entry name" value="Transferrin_Fe_BS"/>
</dbReference>
<accession>A0ABM4S036</accession>
<evidence type="ECO:0000259" key="3">
    <source>
        <dbReference type="PROSITE" id="PS51408"/>
    </source>
</evidence>
<keyword evidence="1" id="KW-0677">Repeat</keyword>
<dbReference type="Gene3D" id="3.40.190.10">
    <property type="entry name" value="Periplasmic binding protein-like II"/>
    <property type="match status" value="1"/>
</dbReference>
<feature type="domain" description="Transferrin-like" evidence="3">
    <location>
        <begin position="1"/>
        <end position="219"/>
    </location>
</feature>
<organism evidence="4 5">
    <name type="scientific">Bos indicus</name>
    <name type="common">Zebu</name>
    <dbReference type="NCBI Taxonomy" id="9915"/>
    <lineage>
        <taxon>Eukaryota</taxon>
        <taxon>Metazoa</taxon>
        <taxon>Chordata</taxon>
        <taxon>Craniata</taxon>
        <taxon>Vertebrata</taxon>
        <taxon>Euteleostomi</taxon>
        <taxon>Mammalia</taxon>
        <taxon>Eutheria</taxon>
        <taxon>Laurasiatheria</taxon>
        <taxon>Artiodactyla</taxon>
        <taxon>Ruminantia</taxon>
        <taxon>Pecora</taxon>
        <taxon>Bovidae</taxon>
        <taxon>Bovinae</taxon>
        <taxon>Bos</taxon>
    </lineage>
</organism>
<dbReference type="GeneID" id="139181543"/>
<protein>
    <recommendedName>
        <fullName evidence="3">Transferrin-like domain-containing protein</fullName>
    </recommendedName>
</protein>
<dbReference type="Pfam" id="PF00405">
    <property type="entry name" value="Transferrin"/>
    <property type="match status" value="1"/>
</dbReference>
<dbReference type="PANTHER" id="PTHR11485:SF21">
    <property type="entry name" value="MELANOTRANSFERRIN"/>
    <property type="match status" value="1"/>
</dbReference>
<dbReference type="SUPFAM" id="SSF53850">
    <property type="entry name" value="Periplasmic binding protein-like II"/>
    <property type="match status" value="1"/>
</dbReference>